<dbReference type="SUPFAM" id="SSF57501">
    <property type="entry name" value="Cystine-knot cytokines"/>
    <property type="match status" value="1"/>
</dbReference>
<keyword evidence="3" id="KW-0202">Cytokine</keyword>
<comment type="subcellular location">
    <subcellularLocation>
        <location evidence="1">Secreted</location>
    </subcellularLocation>
</comment>
<evidence type="ECO:0000256" key="1">
    <source>
        <dbReference type="ARBA" id="ARBA00004613"/>
    </source>
</evidence>
<dbReference type="AlphaFoldDB" id="A0A8B6ZFL0"/>
<dbReference type="GO" id="GO:0005615">
    <property type="term" value="C:extracellular space"/>
    <property type="evidence" value="ECO:0007669"/>
    <property type="project" value="UniProtKB-KW"/>
</dbReference>
<evidence type="ECO:0000256" key="5">
    <source>
        <dbReference type="ARBA" id="ARBA00022729"/>
    </source>
</evidence>
<organism evidence="6 7">
    <name type="scientific">Orycteropus afer afer</name>
    <dbReference type="NCBI Taxonomy" id="1230840"/>
    <lineage>
        <taxon>Eukaryota</taxon>
        <taxon>Metazoa</taxon>
        <taxon>Chordata</taxon>
        <taxon>Craniata</taxon>
        <taxon>Vertebrata</taxon>
        <taxon>Euteleostomi</taxon>
        <taxon>Mammalia</taxon>
        <taxon>Eutheria</taxon>
        <taxon>Afrotheria</taxon>
        <taxon>Tubulidentata</taxon>
        <taxon>Orycteropodidae</taxon>
        <taxon>Orycteropus</taxon>
    </lineage>
</organism>
<evidence type="ECO:0000313" key="6">
    <source>
        <dbReference type="Proteomes" id="UP000694850"/>
    </source>
</evidence>
<accession>A0A8B6ZFL0</accession>
<keyword evidence="4" id="KW-0964">Secreted</keyword>
<gene>
    <name evidence="7" type="primary">IL17F</name>
</gene>
<dbReference type="GeneID" id="103193152"/>
<dbReference type="OrthoDB" id="6093351at2759"/>
<dbReference type="RefSeq" id="XP_007934470.2">
    <property type="nucleotide sequence ID" value="XM_007936279.2"/>
</dbReference>
<evidence type="ECO:0000256" key="4">
    <source>
        <dbReference type="ARBA" id="ARBA00022525"/>
    </source>
</evidence>
<dbReference type="GO" id="GO:0006954">
    <property type="term" value="P:inflammatory response"/>
    <property type="evidence" value="ECO:0007669"/>
    <property type="project" value="InterPro"/>
</dbReference>
<evidence type="ECO:0000313" key="7">
    <source>
        <dbReference type="RefSeq" id="XP_007934470.2"/>
    </source>
</evidence>
<keyword evidence="5" id="KW-0732">Signal</keyword>
<evidence type="ECO:0000256" key="3">
    <source>
        <dbReference type="ARBA" id="ARBA00022514"/>
    </source>
</evidence>
<keyword evidence="6" id="KW-1185">Reference proteome</keyword>
<dbReference type="Pfam" id="PF06083">
    <property type="entry name" value="IL17"/>
    <property type="match status" value="1"/>
</dbReference>
<sequence>MTMAILRDTSVIKSLLLLMLGLTVLRVVAARKIPKAEATTLQTPENCPSLEKNTVMLDIRILNKNQGSPILPNISNRSTSPWYYNITQDLNRFPSSIAEAQCRSSSCIDANGKPNNFMNSVPIQQEILLLQREPQGCFPFQLEKIWVTVGCTCVTPLVHHAD</sequence>
<dbReference type="CTD" id="112744"/>
<comment type="similarity">
    <text evidence="2">Belongs to the IL-17 family.</text>
</comment>
<protein>
    <submittedName>
        <fullName evidence="7">Interleukin-17F</fullName>
    </submittedName>
</protein>
<reference evidence="7" key="1">
    <citation type="submission" date="2025-08" db="UniProtKB">
        <authorList>
            <consortium name="RefSeq"/>
        </authorList>
    </citation>
    <scope>IDENTIFICATION</scope>
</reference>
<dbReference type="InterPro" id="IPR010345">
    <property type="entry name" value="IL-17_fam"/>
</dbReference>
<dbReference type="GO" id="GO:0005125">
    <property type="term" value="F:cytokine activity"/>
    <property type="evidence" value="ECO:0007669"/>
    <property type="project" value="UniProtKB-KW"/>
</dbReference>
<dbReference type="Proteomes" id="UP000694850">
    <property type="component" value="Unplaced"/>
</dbReference>
<evidence type="ECO:0000256" key="2">
    <source>
        <dbReference type="ARBA" id="ARBA00007236"/>
    </source>
</evidence>
<dbReference type="InterPro" id="IPR029034">
    <property type="entry name" value="Cystine-knot_cytokine"/>
</dbReference>
<proteinExistence type="inferred from homology"/>
<dbReference type="PRINTS" id="PR01932">
    <property type="entry name" value="INTRLEUKIN17"/>
</dbReference>
<dbReference type="InterPro" id="IPR020440">
    <property type="entry name" value="IL-17_chr"/>
</dbReference>
<name>A0A8B6ZFL0_ORYAF</name>
<dbReference type="Gene3D" id="2.10.90.10">
    <property type="entry name" value="Cystine-knot cytokines"/>
    <property type="match status" value="1"/>
</dbReference>